<keyword evidence="2" id="KW-1133">Transmembrane helix</keyword>
<feature type="region of interest" description="Disordered" evidence="1">
    <location>
        <begin position="1"/>
        <end position="201"/>
    </location>
</feature>
<sequence length="551" mass="59622">MTIHKQYPPRDYETFADDTPAESDRLVANPPTSISQQQSDSDKSRSAAFEAQRLASQGSWADTFVGGSGTPATNPTPAASTVDDCEEARKAQYSSSHSHILQEPNDTLDPPPIYTPSDTTVSSPLMARSEPPPLPMPAYAYEPEQVSGPGPAPVPFLSSAVSHPHLRSQCPPQHDNEHCCGNHDANPLNDDDDDDDGALLPEPVLHQSHLDSPCHQRATVLEHLRPSSGRRTSKRRGCRGNRRHRGCGGRRQGGGRGCCDQEKARRFKRTCFFVFALVLCLWLLIPGLLKAHFNKPKAGDAFPSDSSPTNSSWPPEKREHREHETSRSIRGTYQLYDLLDLSTTSGSIFVTIEVQPGDKPSVLRLASKSGSVRVRMVTGGGLFRKPTVVPKAAQERILQTDISTHSGSVIGNVIVGNGGSLRIDTHSASVSVDVFTFGVSEHHAPSNISTSTQSGSQNIQVIAPSGSTEAVRAIDASHTVLGSGSMNIHYPSKWEGTVHILQQGSGYISASGDGLLVRKESGREIFGYKGQKEGRKIEIFEQGSGSVRFRC</sequence>
<protein>
    <submittedName>
        <fullName evidence="3">Uncharacterized protein</fullName>
    </submittedName>
</protein>
<dbReference type="EMBL" id="JAJGCB010000009">
    <property type="protein sequence ID" value="KAJ8990939.1"/>
    <property type="molecule type" value="Genomic_DNA"/>
</dbReference>
<feature type="region of interest" description="Disordered" evidence="1">
    <location>
        <begin position="221"/>
        <end position="258"/>
    </location>
</feature>
<evidence type="ECO:0000256" key="2">
    <source>
        <dbReference type="SAM" id="Phobius"/>
    </source>
</evidence>
<feature type="compositionally biased region" description="Basic residues" evidence="1">
    <location>
        <begin position="231"/>
        <end position="248"/>
    </location>
</feature>
<dbReference type="Proteomes" id="UP001161757">
    <property type="component" value="Unassembled WGS sequence"/>
</dbReference>
<gene>
    <name evidence="3" type="ORF">HRR80_005000</name>
</gene>
<reference evidence="3" key="1">
    <citation type="submission" date="2023-01" db="EMBL/GenBank/DDBJ databases">
        <title>Exophiala dermititidis isolated from Cystic Fibrosis Patient.</title>
        <authorList>
            <person name="Kurbessoian T."/>
            <person name="Crocker A."/>
            <person name="Murante D."/>
            <person name="Hogan D.A."/>
            <person name="Stajich J.E."/>
        </authorList>
    </citation>
    <scope>NUCLEOTIDE SEQUENCE</scope>
    <source>
        <strain evidence="3">Ex8</strain>
    </source>
</reference>
<keyword evidence="2" id="KW-0812">Transmembrane</keyword>
<feature type="region of interest" description="Disordered" evidence="1">
    <location>
        <begin position="299"/>
        <end position="327"/>
    </location>
</feature>
<keyword evidence="2" id="KW-0472">Membrane</keyword>
<feature type="transmembrane region" description="Helical" evidence="2">
    <location>
        <begin position="271"/>
        <end position="289"/>
    </location>
</feature>
<name>A0AAN6EUF7_EXODE</name>
<feature type="compositionally biased region" description="Basic and acidic residues" evidence="1">
    <location>
        <begin position="315"/>
        <end position="327"/>
    </location>
</feature>
<evidence type="ECO:0000313" key="3">
    <source>
        <dbReference type="EMBL" id="KAJ8990939.1"/>
    </source>
</evidence>
<comment type="caution">
    <text evidence="3">The sequence shown here is derived from an EMBL/GenBank/DDBJ whole genome shotgun (WGS) entry which is preliminary data.</text>
</comment>
<feature type="compositionally biased region" description="Low complexity" evidence="1">
    <location>
        <begin position="70"/>
        <end position="81"/>
    </location>
</feature>
<proteinExistence type="predicted"/>
<feature type="compositionally biased region" description="Polar residues" evidence="1">
    <location>
        <begin position="304"/>
        <end position="313"/>
    </location>
</feature>
<organism evidence="3 4">
    <name type="scientific">Exophiala dermatitidis</name>
    <name type="common">Black yeast-like fungus</name>
    <name type="synonym">Wangiella dermatitidis</name>
    <dbReference type="NCBI Taxonomy" id="5970"/>
    <lineage>
        <taxon>Eukaryota</taxon>
        <taxon>Fungi</taxon>
        <taxon>Dikarya</taxon>
        <taxon>Ascomycota</taxon>
        <taxon>Pezizomycotina</taxon>
        <taxon>Eurotiomycetes</taxon>
        <taxon>Chaetothyriomycetidae</taxon>
        <taxon>Chaetothyriales</taxon>
        <taxon>Herpotrichiellaceae</taxon>
        <taxon>Exophiala</taxon>
    </lineage>
</organism>
<dbReference type="AlphaFoldDB" id="A0AAN6EUF7"/>
<evidence type="ECO:0000313" key="4">
    <source>
        <dbReference type="Proteomes" id="UP001161757"/>
    </source>
</evidence>
<evidence type="ECO:0000256" key="1">
    <source>
        <dbReference type="SAM" id="MobiDB-lite"/>
    </source>
</evidence>
<accession>A0AAN6EUF7</accession>